<dbReference type="InterPro" id="IPR029069">
    <property type="entry name" value="HotDog_dom_sf"/>
</dbReference>
<dbReference type="InterPro" id="IPR050563">
    <property type="entry name" value="4-hydroxybenzoyl-CoA_TE"/>
</dbReference>
<organism evidence="4 5">
    <name type="scientific">Candidatus Enterousia avicola</name>
    <dbReference type="NCBI Taxonomy" id="2840787"/>
    <lineage>
        <taxon>Bacteria</taxon>
        <taxon>Pseudomonadati</taxon>
        <taxon>Pseudomonadota</taxon>
        <taxon>Alphaproteobacteria</taxon>
        <taxon>Candidatus Enterousia</taxon>
    </lineage>
</organism>
<dbReference type="Gene3D" id="3.10.129.10">
    <property type="entry name" value="Hotdog Thioesterase"/>
    <property type="match status" value="1"/>
</dbReference>
<dbReference type="SUPFAM" id="SSF54637">
    <property type="entry name" value="Thioesterase/thiol ester dehydrase-isomerase"/>
    <property type="match status" value="1"/>
</dbReference>
<dbReference type="CDD" id="cd00586">
    <property type="entry name" value="4HBT"/>
    <property type="match status" value="1"/>
</dbReference>
<keyword evidence="2" id="KW-0378">Hydrolase</keyword>
<comment type="similarity">
    <text evidence="1">Belongs to the 4-hydroxybenzoyl-CoA thioesterase family.</text>
</comment>
<evidence type="ECO:0000313" key="5">
    <source>
        <dbReference type="Proteomes" id="UP000824142"/>
    </source>
</evidence>
<sequence length="127" mass="14005">MKIHKFPFAIAYADTDAGGIVYHGRYIEIAERARMDVLRGIKYPDGDVGFVVRDLNIRYIKPLFLADTVVVETAVTKLGAASLGVEQKFVKNGEICAILSATAAYIGADLQLKRIPESVAVPFREYL</sequence>
<evidence type="ECO:0000313" key="4">
    <source>
        <dbReference type="EMBL" id="HIU65147.1"/>
    </source>
</evidence>
<dbReference type="PANTHER" id="PTHR31793">
    <property type="entry name" value="4-HYDROXYBENZOYL-COA THIOESTERASE FAMILY MEMBER"/>
    <property type="match status" value="1"/>
</dbReference>
<accession>A0A9D1MRK6</accession>
<evidence type="ECO:0000259" key="3">
    <source>
        <dbReference type="Pfam" id="PF03061"/>
    </source>
</evidence>
<feature type="domain" description="Thioesterase" evidence="3">
    <location>
        <begin position="18"/>
        <end position="93"/>
    </location>
</feature>
<dbReference type="Proteomes" id="UP000824142">
    <property type="component" value="Unassembled WGS sequence"/>
</dbReference>
<dbReference type="AlphaFoldDB" id="A0A9D1MRK6"/>
<dbReference type="EMBL" id="DVNO01000005">
    <property type="protein sequence ID" value="HIU65147.1"/>
    <property type="molecule type" value="Genomic_DNA"/>
</dbReference>
<name>A0A9D1MRK6_9PROT</name>
<reference evidence="4" key="1">
    <citation type="submission" date="2020-10" db="EMBL/GenBank/DDBJ databases">
        <authorList>
            <person name="Gilroy R."/>
        </authorList>
    </citation>
    <scope>NUCLEOTIDE SEQUENCE</scope>
    <source>
        <strain evidence="4">CHK136-897</strain>
    </source>
</reference>
<protein>
    <submittedName>
        <fullName evidence="4">Thioesterase family protein</fullName>
    </submittedName>
</protein>
<dbReference type="InterPro" id="IPR006683">
    <property type="entry name" value="Thioestr_dom"/>
</dbReference>
<evidence type="ECO:0000256" key="2">
    <source>
        <dbReference type="ARBA" id="ARBA00022801"/>
    </source>
</evidence>
<dbReference type="InterPro" id="IPR006684">
    <property type="entry name" value="YbgC/YbaW"/>
</dbReference>
<proteinExistence type="inferred from homology"/>
<reference evidence="4" key="2">
    <citation type="journal article" date="2021" name="PeerJ">
        <title>Extensive microbial diversity within the chicken gut microbiome revealed by metagenomics and culture.</title>
        <authorList>
            <person name="Gilroy R."/>
            <person name="Ravi A."/>
            <person name="Getino M."/>
            <person name="Pursley I."/>
            <person name="Horton D.L."/>
            <person name="Alikhan N.F."/>
            <person name="Baker D."/>
            <person name="Gharbi K."/>
            <person name="Hall N."/>
            <person name="Watson M."/>
            <person name="Adriaenssens E.M."/>
            <person name="Foster-Nyarko E."/>
            <person name="Jarju S."/>
            <person name="Secka A."/>
            <person name="Antonio M."/>
            <person name="Oren A."/>
            <person name="Chaudhuri R.R."/>
            <person name="La Ragione R."/>
            <person name="Hildebrand F."/>
            <person name="Pallen M.J."/>
        </authorList>
    </citation>
    <scope>NUCLEOTIDE SEQUENCE</scope>
    <source>
        <strain evidence="4">CHK136-897</strain>
    </source>
</reference>
<dbReference type="GO" id="GO:0047617">
    <property type="term" value="F:fatty acyl-CoA hydrolase activity"/>
    <property type="evidence" value="ECO:0007669"/>
    <property type="project" value="TreeGrafter"/>
</dbReference>
<dbReference type="PIRSF" id="PIRSF003230">
    <property type="entry name" value="YbgC"/>
    <property type="match status" value="1"/>
</dbReference>
<dbReference type="PANTHER" id="PTHR31793:SF37">
    <property type="entry name" value="ACYL-COA THIOESTER HYDROLASE YBGC"/>
    <property type="match status" value="1"/>
</dbReference>
<evidence type="ECO:0000256" key="1">
    <source>
        <dbReference type="ARBA" id="ARBA00005953"/>
    </source>
</evidence>
<comment type="caution">
    <text evidence="4">The sequence shown here is derived from an EMBL/GenBank/DDBJ whole genome shotgun (WGS) entry which is preliminary data.</text>
</comment>
<gene>
    <name evidence="4" type="ORF">IAC63_00710</name>
</gene>
<dbReference type="Pfam" id="PF03061">
    <property type="entry name" value="4HBT"/>
    <property type="match status" value="1"/>
</dbReference>